<gene>
    <name evidence="3" type="ORF">BU23DRAFT_330932</name>
</gene>
<feature type="compositionally biased region" description="Polar residues" evidence="1">
    <location>
        <begin position="432"/>
        <end position="454"/>
    </location>
</feature>
<accession>A0A6A5UMW9</accession>
<dbReference type="PANTHER" id="PTHR39639">
    <property type="entry name" value="CHROMOSOME 16, WHOLE GENOME SHOTGUN SEQUENCE"/>
    <property type="match status" value="1"/>
</dbReference>
<organism evidence="3 4">
    <name type="scientific">Bimuria novae-zelandiae CBS 107.79</name>
    <dbReference type="NCBI Taxonomy" id="1447943"/>
    <lineage>
        <taxon>Eukaryota</taxon>
        <taxon>Fungi</taxon>
        <taxon>Dikarya</taxon>
        <taxon>Ascomycota</taxon>
        <taxon>Pezizomycotina</taxon>
        <taxon>Dothideomycetes</taxon>
        <taxon>Pleosporomycetidae</taxon>
        <taxon>Pleosporales</taxon>
        <taxon>Massarineae</taxon>
        <taxon>Didymosphaeriaceae</taxon>
        <taxon>Bimuria</taxon>
    </lineage>
</organism>
<sequence length="703" mass="78097">MQERMEPKPEVADATGLLSYKPRPALATPGYHLRSMKDLISKSSLMAYEIDLNPEYQRDIVWTADRMSELINSLMENFYIPPIIFNRKPDGGSKFKLVCIDGKQRLSSVSNFVKGIIPCSDYRGEKWWFCDSSQKGKKNVLSPDAQKAFLENDFVTFEYTNLSRMQEEDMFGRVQMGVPLSAAEKLRAQSGPWQELAKMFVTDFPIIYALLKDPMRGKDFQHTLSCFSQIMEVKSPSGAKGNPAFKMGHNNIPKLLKKTDSVDDDIKSHLAGVWRRFQDIIELDSNTFTNADKYLNGVQTFAPVEMAAVTVLISVYFDEGRSDQTLLEDVRMLRRSLRENFPDLRMNEKVWKEIWNFIDNLHKFREATDGNTVDESVPPNVPEVRPTLPPAGAGAGAKKGRHAPKTKRPSQSEPKVPEVKATESRPRKRQRTGSPPSNSQEMPLRTTSSVNPQQHHTRRDYLNPVSDEEISSPHVSRAKAAPTSLCRAVRERPALSSHTANPATSNLPPRPASTPPSNTVNSGTPTLPPKPAFTPLEARPSGGSEHNSYRVPVAPMGLDSNAGRSRSIGGGTVLPYTPASIVASPVVEKAPSYFRETLRSIDSPSAPQVYRPPPLQPQKPASVLSSTTAMQPPSRPAQSAPTSPLKPQLQALPGPTTNSQADSRRKGASLPQFNNVIDLTEDETEEKRVYLLSAFQRTRNFHG</sequence>
<feature type="region of interest" description="Disordered" evidence="1">
    <location>
        <begin position="369"/>
        <end position="570"/>
    </location>
</feature>
<feature type="compositionally biased region" description="Basic and acidic residues" evidence="1">
    <location>
        <begin position="415"/>
        <end position="425"/>
    </location>
</feature>
<dbReference type="InterPro" id="IPR004919">
    <property type="entry name" value="GmrSD_N"/>
</dbReference>
<dbReference type="PANTHER" id="PTHR39639:SF1">
    <property type="entry name" value="DUF262 DOMAIN-CONTAINING PROTEIN"/>
    <property type="match status" value="1"/>
</dbReference>
<keyword evidence="4" id="KW-1185">Reference proteome</keyword>
<dbReference type="Pfam" id="PF03235">
    <property type="entry name" value="GmrSD_N"/>
    <property type="match status" value="1"/>
</dbReference>
<proteinExistence type="predicted"/>
<evidence type="ECO:0000313" key="3">
    <source>
        <dbReference type="EMBL" id="KAF1966281.1"/>
    </source>
</evidence>
<dbReference type="Proteomes" id="UP000800036">
    <property type="component" value="Unassembled WGS sequence"/>
</dbReference>
<feature type="compositionally biased region" description="Polar residues" evidence="1">
    <location>
        <begin position="623"/>
        <end position="642"/>
    </location>
</feature>
<feature type="region of interest" description="Disordered" evidence="1">
    <location>
        <begin position="601"/>
        <end position="684"/>
    </location>
</feature>
<name>A0A6A5UMW9_9PLEO</name>
<feature type="compositionally biased region" description="Polar residues" evidence="1">
    <location>
        <begin position="496"/>
        <end position="507"/>
    </location>
</feature>
<evidence type="ECO:0000313" key="4">
    <source>
        <dbReference type="Proteomes" id="UP000800036"/>
    </source>
</evidence>
<evidence type="ECO:0000259" key="2">
    <source>
        <dbReference type="Pfam" id="PF03235"/>
    </source>
</evidence>
<dbReference type="OrthoDB" id="5419821at2759"/>
<feature type="compositionally biased region" description="Basic residues" evidence="1">
    <location>
        <begin position="398"/>
        <end position="408"/>
    </location>
</feature>
<reference evidence="3" key="1">
    <citation type="journal article" date="2020" name="Stud. Mycol.">
        <title>101 Dothideomycetes genomes: a test case for predicting lifestyles and emergence of pathogens.</title>
        <authorList>
            <person name="Haridas S."/>
            <person name="Albert R."/>
            <person name="Binder M."/>
            <person name="Bloem J."/>
            <person name="Labutti K."/>
            <person name="Salamov A."/>
            <person name="Andreopoulos B."/>
            <person name="Baker S."/>
            <person name="Barry K."/>
            <person name="Bills G."/>
            <person name="Bluhm B."/>
            <person name="Cannon C."/>
            <person name="Castanera R."/>
            <person name="Culley D."/>
            <person name="Daum C."/>
            <person name="Ezra D."/>
            <person name="Gonzalez J."/>
            <person name="Henrissat B."/>
            <person name="Kuo A."/>
            <person name="Liang C."/>
            <person name="Lipzen A."/>
            <person name="Lutzoni F."/>
            <person name="Magnuson J."/>
            <person name="Mondo S."/>
            <person name="Nolan M."/>
            <person name="Ohm R."/>
            <person name="Pangilinan J."/>
            <person name="Park H.-J."/>
            <person name="Ramirez L."/>
            <person name="Alfaro M."/>
            <person name="Sun H."/>
            <person name="Tritt A."/>
            <person name="Yoshinaga Y."/>
            <person name="Zwiers L.-H."/>
            <person name="Turgeon B."/>
            <person name="Goodwin S."/>
            <person name="Spatafora J."/>
            <person name="Crous P."/>
            <person name="Grigoriev I."/>
        </authorList>
    </citation>
    <scope>NUCLEOTIDE SEQUENCE</scope>
    <source>
        <strain evidence="3">CBS 107.79</strain>
    </source>
</reference>
<evidence type="ECO:0000256" key="1">
    <source>
        <dbReference type="SAM" id="MobiDB-lite"/>
    </source>
</evidence>
<protein>
    <recommendedName>
        <fullName evidence="2">GmrSD restriction endonucleases N-terminal domain-containing protein</fullName>
    </recommendedName>
</protein>
<feature type="domain" description="GmrSD restriction endonucleases N-terminal" evidence="2">
    <location>
        <begin position="51"/>
        <end position="153"/>
    </location>
</feature>
<dbReference type="AlphaFoldDB" id="A0A6A5UMW9"/>
<dbReference type="EMBL" id="ML976749">
    <property type="protein sequence ID" value="KAF1966281.1"/>
    <property type="molecule type" value="Genomic_DNA"/>
</dbReference>
<feature type="compositionally biased region" description="Polar residues" evidence="1">
    <location>
        <begin position="515"/>
        <end position="525"/>
    </location>
</feature>